<comment type="caution">
    <text evidence="6">The sequence shown here is derived from an EMBL/GenBank/DDBJ whole genome shotgun (WGS) entry which is preliminary data.</text>
</comment>
<keyword evidence="4" id="KW-0812">Transmembrane</keyword>
<dbReference type="PANTHER" id="PTHR48060">
    <property type="entry name" value="DNA DAMAGE-REPAIR/TOLERATION PROTEIN DRT100"/>
    <property type="match status" value="1"/>
</dbReference>
<dbReference type="EMBL" id="QOKY01000173">
    <property type="protein sequence ID" value="RMZ54742.1"/>
    <property type="molecule type" value="Genomic_DNA"/>
</dbReference>
<keyword evidence="4" id="KW-0472">Membrane</keyword>
<feature type="transmembrane region" description="Helical" evidence="4">
    <location>
        <begin position="740"/>
        <end position="760"/>
    </location>
</feature>
<evidence type="ECO:0000313" key="7">
    <source>
        <dbReference type="Proteomes" id="UP000279271"/>
    </source>
</evidence>
<proteinExistence type="predicted"/>
<evidence type="ECO:0000256" key="1">
    <source>
        <dbReference type="ARBA" id="ARBA00004430"/>
    </source>
</evidence>
<evidence type="ECO:0000256" key="3">
    <source>
        <dbReference type="SAM" id="MobiDB-lite"/>
    </source>
</evidence>
<feature type="region of interest" description="Disordered" evidence="3">
    <location>
        <begin position="333"/>
        <end position="352"/>
    </location>
</feature>
<dbReference type="Gene3D" id="3.80.10.10">
    <property type="entry name" value="Ribonuclease Inhibitor"/>
    <property type="match status" value="2"/>
</dbReference>
<dbReference type="InterPro" id="IPR032675">
    <property type="entry name" value="LRR_dom_sf"/>
</dbReference>
<keyword evidence="4" id="KW-1133">Transmembrane helix</keyword>
<dbReference type="Pfam" id="PF01569">
    <property type="entry name" value="PAP2"/>
    <property type="match status" value="1"/>
</dbReference>
<feature type="domain" description="Phosphatidic acid phosphatase type 2/haloperoxidase" evidence="5">
    <location>
        <begin position="776"/>
        <end position="916"/>
    </location>
</feature>
<feature type="transmembrane region" description="Helical" evidence="4">
    <location>
        <begin position="691"/>
        <end position="710"/>
    </location>
</feature>
<dbReference type="InterPro" id="IPR000326">
    <property type="entry name" value="PAP2/HPO"/>
</dbReference>
<dbReference type="SMART" id="SM00014">
    <property type="entry name" value="acidPPc"/>
    <property type="match status" value="1"/>
</dbReference>
<feature type="transmembrane region" description="Helical" evidence="4">
    <location>
        <begin position="901"/>
        <end position="920"/>
    </location>
</feature>
<name>A0A3M7KZL4_AUXPR</name>
<dbReference type="PANTHER" id="PTHR48060:SF7">
    <property type="entry name" value="DNA DAMAGE-REPAIR_TOLERATION PROTEIN DRT100"/>
    <property type="match status" value="1"/>
</dbReference>
<evidence type="ECO:0000259" key="5">
    <source>
        <dbReference type="SMART" id="SM00014"/>
    </source>
</evidence>
<feature type="transmembrane region" description="Helical" evidence="4">
    <location>
        <begin position="870"/>
        <end position="889"/>
    </location>
</feature>
<organism evidence="6 7">
    <name type="scientific">Auxenochlorella protothecoides</name>
    <name type="common">Green microalga</name>
    <name type="synonym">Chlorella protothecoides</name>
    <dbReference type="NCBI Taxonomy" id="3075"/>
    <lineage>
        <taxon>Eukaryota</taxon>
        <taxon>Viridiplantae</taxon>
        <taxon>Chlorophyta</taxon>
        <taxon>core chlorophytes</taxon>
        <taxon>Trebouxiophyceae</taxon>
        <taxon>Chlorellales</taxon>
        <taxon>Chlorellaceae</taxon>
        <taxon>Auxenochlorella</taxon>
    </lineage>
</organism>
<evidence type="ECO:0000313" key="6">
    <source>
        <dbReference type="EMBL" id="RMZ54742.1"/>
    </source>
</evidence>
<dbReference type="SUPFAM" id="SSF52047">
    <property type="entry name" value="RNI-like"/>
    <property type="match status" value="1"/>
</dbReference>
<accession>A0A3M7KZL4</accession>
<dbReference type="AlphaFoldDB" id="A0A3M7KZL4"/>
<feature type="transmembrane region" description="Helical" evidence="4">
    <location>
        <begin position="772"/>
        <end position="796"/>
    </location>
</feature>
<dbReference type="Proteomes" id="UP000279271">
    <property type="component" value="Unassembled WGS sequence"/>
</dbReference>
<gene>
    <name evidence="6" type="ORF">APUTEX25_003120</name>
</gene>
<evidence type="ECO:0000256" key="4">
    <source>
        <dbReference type="SAM" id="Phobius"/>
    </source>
</evidence>
<feature type="transmembrane region" description="Helical" evidence="4">
    <location>
        <begin position="415"/>
        <end position="437"/>
    </location>
</feature>
<dbReference type="GO" id="GO:0005930">
    <property type="term" value="C:axoneme"/>
    <property type="evidence" value="ECO:0007669"/>
    <property type="project" value="UniProtKB-SubCell"/>
</dbReference>
<dbReference type="InterPro" id="IPR053211">
    <property type="entry name" value="DNA_repair-toleration"/>
</dbReference>
<comment type="subcellular location">
    <subcellularLocation>
        <location evidence="1">Cytoplasm</location>
        <location evidence="1">Cytoskeleton</location>
        <location evidence="1">Cilium axoneme</location>
    </subcellularLocation>
</comment>
<evidence type="ECO:0000256" key="2">
    <source>
        <dbReference type="ARBA" id="ARBA00022729"/>
    </source>
</evidence>
<dbReference type="Gene3D" id="1.20.144.10">
    <property type="entry name" value="Phosphatidic acid phosphatase type 2/haloperoxidase"/>
    <property type="match status" value="1"/>
</dbReference>
<sequence>QRLVAFRDKYKTAGPHWEAALSSWTQGERLRSLWRGLVGGDDHVPGDGYVTNVHFSLTGVEGTPPREICDFVHVKEWDFKVCNLEGNLPTYLGGNLSCLPVLEEWDFSRNHMTGPIPESTGTIPRLVRLKMQGNHLTGSMPESMGDLKALEWIRIFDNELEGSFPDSYKNVNGRMTQLAIGGNKFEGTLYNFANVRAQNANLTYLPNMCGMIPVGIQFANGYDLGGSPGLGLPCPEEVAAQRPAVPTSVSPAGAAVAAVAAPASESGTGTLKPASTGTTSIPLLPPQYDQVLHSALAAQDAQQAAGEACGLDPPCTRVVALICALGTTEQVPAPRAAPRAPESLEASMPVGSKGSSTSSMMVMKVLQARMSLSTTVALFTGPLMTMPVRPPCAVVPAGNAFLAVFRFATPSNRSIVFGISAAIMRVALAFAAFLVFLASSVNAYTHPEELARLIAFRDKYRPVGWGWQYAFRTWNCPTRANNSDSECDPCGREWWGVSNDRIPGEGWVTNIHFSLTGAEGTPPRDLCGFVHAKEWDFKVCNLNGTLPTYLGGDGSCMPLLEEWDFSRNHMEGPIPESVGTIERLVRFKMQGNKLTGPIPANFGDLKALEWIRVFDNKLSGTFGETFKKVNPRMTQLAIGDLYNFAEVSLQNGNITYLPKMCGMIPVGIQFANGYDIGGSPGLGLPCPDEDYATLLLTACFIVGLVIPYAISDPRTSAYIIYDATISNAGYDNFKPSVPNFVPVLVPLLTFAITVVVGELISSKSQHNTVTEAVASALFFVLDGIQSFVCGLLVVQITKLVVGRTRPDFLARCNPIIPGNITITIGGHTSTAFNLTVYTSAYLIWCWHMRLSWTPVHLSMKQQFLLDLRNVAAKLWMLVLLGVAWGIAISRIIDNQHHPSDVIGGALIGICIALIYVLRAIPRYKRVLSPEVKSAQGDLDEMSV</sequence>
<protein>
    <recommendedName>
        <fullName evidence="5">Phosphatidic acid phosphatase type 2/haloperoxidase domain-containing protein</fullName>
    </recommendedName>
</protein>
<feature type="non-terminal residue" evidence="6">
    <location>
        <position position="1"/>
    </location>
</feature>
<keyword evidence="2" id="KW-0732">Signal</keyword>
<dbReference type="SUPFAM" id="SSF48317">
    <property type="entry name" value="Acid phosphatase/Vanadium-dependent haloperoxidase"/>
    <property type="match status" value="1"/>
</dbReference>
<dbReference type="InterPro" id="IPR036938">
    <property type="entry name" value="PAP2/HPO_sf"/>
</dbReference>
<reference evidence="7" key="1">
    <citation type="journal article" date="2018" name="Algal Res.">
        <title>Characterization of plant carbon substrate utilization by Auxenochlorella protothecoides.</title>
        <authorList>
            <person name="Vogler B.W."/>
            <person name="Starkenburg S.R."/>
            <person name="Sudasinghe N."/>
            <person name="Schambach J.Y."/>
            <person name="Rollin J.A."/>
            <person name="Pattathil S."/>
            <person name="Barry A.N."/>
        </authorList>
    </citation>
    <scope>NUCLEOTIDE SEQUENCE [LARGE SCALE GENOMIC DNA]</scope>
    <source>
        <strain evidence="7">UTEX 25</strain>
    </source>
</reference>